<evidence type="ECO:0000256" key="3">
    <source>
        <dbReference type="ARBA" id="ARBA00022448"/>
    </source>
</evidence>
<dbReference type="RefSeq" id="WP_093365429.1">
    <property type="nucleotide sequence ID" value="NZ_FOZZ01000006.1"/>
</dbReference>
<evidence type="ECO:0000313" key="9">
    <source>
        <dbReference type="EMBL" id="SFS85436.1"/>
    </source>
</evidence>
<keyword evidence="10" id="KW-1185">Reference proteome</keyword>
<gene>
    <name evidence="9" type="ORF">SAMN05660206_1063</name>
</gene>
<comment type="similarity">
    <text evidence="2">Belongs to the outer membrane factor (OMF) (TC 1.B.17) family.</text>
</comment>
<dbReference type="STRING" id="683125.SAMN05660206_1063"/>
<evidence type="ECO:0000256" key="4">
    <source>
        <dbReference type="ARBA" id="ARBA00022452"/>
    </source>
</evidence>
<dbReference type="AlphaFoldDB" id="A0A1I6T8A9"/>
<keyword evidence="5" id="KW-0812">Transmembrane</keyword>
<sequence>MKRRIVTFCLLCFTISVSVGQTLLTAQEAVEIALENNYAIKLSANDLMVAKENVTYGNAGILPSVTANFSQNNSVQNSTQVQNNGVERSLDNAKNNNMSYGVSLGWTVFDGLGMFARYEKLQELQKQGDVAFKRTVLTTIGDVIALYYTIVEQQNLLAALDSNIVISTERLQTAENRFSIGKASKLEVLNVQVNLNADVSAHLKQKEIVRNLKTNLNSLLVRDLDTDFEVISEVEIDESLTYQDLLDRAKRYNPDLQLISINKRLAELDLKNVKSARYPTVRLNGGYNFSQSESSLGFVASSNSRGLTYGVTASLNIFDGFNQRRNERVAKLQIDNADLQMEQQNLLITTNIKTAYETYLTTIELVKLEERNEDIARQNLQITLAKYTIGSISAVEFRDAQENFINAISRYNSALLQAKLSEVQLKELVGQMDF</sequence>
<keyword evidence="6" id="KW-0472">Membrane</keyword>
<dbReference type="InterPro" id="IPR003423">
    <property type="entry name" value="OMP_efflux"/>
</dbReference>
<keyword evidence="8" id="KW-0732">Signal</keyword>
<feature type="chain" id="PRO_5011607677" evidence="8">
    <location>
        <begin position="20"/>
        <end position="434"/>
    </location>
</feature>
<dbReference type="PANTHER" id="PTHR30026:SF20">
    <property type="entry name" value="OUTER MEMBRANE PROTEIN TOLC"/>
    <property type="match status" value="1"/>
</dbReference>
<keyword evidence="7" id="KW-0998">Cell outer membrane</keyword>
<dbReference type="OrthoDB" id="9771205at2"/>
<keyword evidence="4" id="KW-1134">Transmembrane beta strand</keyword>
<dbReference type="InterPro" id="IPR051906">
    <property type="entry name" value="TolC-like"/>
</dbReference>
<dbReference type="GO" id="GO:0015288">
    <property type="term" value="F:porin activity"/>
    <property type="evidence" value="ECO:0007669"/>
    <property type="project" value="TreeGrafter"/>
</dbReference>
<evidence type="ECO:0000256" key="6">
    <source>
        <dbReference type="ARBA" id="ARBA00023136"/>
    </source>
</evidence>
<evidence type="ECO:0000256" key="7">
    <source>
        <dbReference type="ARBA" id="ARBA00023237"/>
    </source>
</evidence>
<reference evidence="9 10" key="1">
    <citation type="submission" date="2016-10" db="EMBL/GenBank/DDBJ databases">
        <authorList>
            <person name="de Groot N.N."/>
        </authorList>
    </citation>
    <scope>NUCLEOTIDE SEQUENCE [LARGE SCALE GENOMIC DNA]</scope>
    <source>
        <strain evidence="9 10">DSM 22789</strain>
    </source>
</reference>
<dbReference type="EMBL" id="FOZZ01000006">
    <property type="protein sequence ID" value="SFS85436.1"/>
    <property type="molecule type" value="Genomic_DNA"/>
</dbReference>
<evidence type="ECO:0000256" key="8">
    <source>
        <dbReference type="SAM" id="SignalP"/>
    </source>
</evidence>
<name>A0A1I6T8A9_9SPHI</name>
<keyword evidence="3" id="KW-0813">Transport</keyword>
<evidence type="ECO:0000256" key="2">
    <source>
        <dbReference type="ARBA" id="ARBA00007613"/>
    </source>
</evidence>
<dbReference type="Proteomes" id="UP000198785">
    <property type="component" value="Unassembled WGS sequence"/>
</dbReference>
<dbReference type="GO" id="GO:0009279">
    <property type="term" value="C:cell outer membrane"/>
    <property type="evidence" value="ECO:0007669"/>
    <property type="project" value="UniProtKB-SubCell"/>
</dbReference>
<comment type="subcellular location">
    <subcellularLocation>
        <location evidence="1">Cell outer membrane</location>
    </subcellularLocation>
</comment>
<feature type="signal peptide" evidence="8">
    <location>
        <begin position="1"/>
        <end position="19"/>
    </location>
</feature>
<proteinExistence type="inferred from homology"/>
<dbReference type="GO" id="GO:1990281">
    <property type="term" value="C:efflux pump complex"/>
    <property type="evidence" value="ECO:0007669"/>
    <property type="project" value="TreeGrafter"/>
</dbReference>
<evidence type="ECO:0000256" key="5">
    <source>
        <dbReference type="ARBA" id="ARBA00022692"/>
    </source>
</evidence>
<dbReference type="Gene3D" id="1.20.1600.10">
    <property type="entry name" value="Outer membrane efflux proteins (OEP)"/>
    <property type="match status" value="1"/>
</dbReference>
<dbReference type="SUPFAM" id="SSF56954">
    <property type="entry name" value="Outer membrane efflux proteins (OEP)"/>
    <property type="match status" value="1"/>
</dbReference>
<organism evidence="9 10">
    <name type="scientific">Sphingobacterium wenxiniae</name>
    <dbReference type="NCBI Taxonomy" id="683125"/>
    <lineage>
        <taxon>Bacteria</taxon>
        <taxon>Pseudomonadati</taxon>
        <taxon>Bacteroidota</taxon>
        <taxon>Sphingobacteriia</taxon>
        <taxon>Sphingobacteriales</taxon>
        <taxon>Sphingobacteriaceae</taxon>
        <taxon>Sphingobacterium</taxon>
    </lineage>
</organism>
<evidence type="ECO:0000256" key="1">
    <source>
        <dbReference type="ARBA" id="ARBA00004442"/>
    </source>
</evidence>
<protein>
    <submittedName>
        <fullName evidence="9">Outer membrane protein TolC</fullName>
    </submittedName>
</protein>
<evidence type="ECO:0000313" key="10">
    <source>
        <dbReference type="Proteomes" id="UP000198785"/>
    </source>
</evidence>
<dbReference type="PANTHER" id="PTHR30026">
    <property type="entry name" value="OUTER MEMBRANE PROTEIN TOLC"/>
    <property type="match status" value="1"/>
</dbReference>
<dbReference type="GO" id="GO:0015562">
    <property type="term" value="F:efflux transmembrane transporter activity"/>
    <property type="evidence" value="ECO:0007669"/>
    <property type="project" value="InterPro"/>
</dbReference>
<accession>A0A1I6T8A9</accession>
<dbReference type="Pfam" id="PF02321">
    <property type="entry name" value="OEP"/>
    <property type="match status" value="2"/>
</dbReference>